<reference evidence="1 2" key="1">
    <citation type="submission" date="2017-03" db="EMBL/GenBank/DDBJ databases">
        <title>Genome of the blue death feigning beetle - Asbolus verrucosus.</title>
        <authorList>
            <person name="Rider S.D."/>
        </authorList>
    </citation>
    <scope>NUCLEOTIDE SEQUENCE [LARGE SCALE GENOMIC DNA]</scope>
    <source>
        <strain evidence="1">Butters</strain>
        <tissue evidence="1">Head and leg muscle</tissue>
    </source>
</reference>
<dbReference type="PANTHER" id="PTHR11012">
    <property type="entry name" value="PROTEIN KINASE-LIKE DOMAIN-CONTAINING"/>
    <property type="match status" value="1"/>
</dbReference>
<dbReference type="GO" id="GO:0016301">
    <property type="term" value="F:kinase activity"/>
    <property type="evidence" value="ECO:0007669"/>
    <property type="project" value="UniProtKB-KW"/>
</dbReference>
<keyword evidence="2" id="KW-1185">Reference proteome</keyword>
<dbReference type="Proteomes" id="UP000292052">
    <property type="component" value="Unassembled WGS sequence"/>
</dbReference>
<dbReference type="AlphaFoldDB" id="A0A482VR40"/>
<dbReference type="Pfam" id="PF02958">
    <property type="entry name" value="EcKL"/>
    <property type="match status" value="1"/>
</dbReference>
<keyword evidence="1" id="KW-0418">Kinase</keyword>
<feature type="non-terminal residue" evidence="1">
    <location>
        <position position="195"/>
    </location>
</feature>
<evidence type="ECO:0000313" key="2">
    <source>
        <dbReference type="Proteomes" id="UP000292052"/>
    </source>
</evidence>
<keyword evidence="1" id="KW-0808">Transferase</keyword>
<dbReference type="EMBL" id="QDEB01071394">
    <property type="protein sequence ID" value="RZC35392.1"/>
    <property type="molecule type" value="Genomic_DNA"/>
</dbReference>
<protein>
    <submittedName>
        <fullName evidence="1">EcKinase domain containing protein</fullName>
    </submittedName>
</protein>
<sequence length="195" mass="22959">METLRQRQDISTFIKIISEEKGIHDYTITSVSTNEKGEGFLAQFFMVTIKDTVSNKQLDVAIKAAFIDDQVRKILPIRWAFENEVYFYSEVYPLFKKFERHHGICEDVEYVPKCLKVSIEEHSEMLALENLKVSGFEIFDKTCFLDHDHISLIFETYGRFHASSFALRDQQPEVYEKLKTENGKKLVDMRLIDWQ</sequence>
<organism evidence="1 2">
    <name type="scientific">Asbolus verrucosus</name>
    <name type="common">Desert ironclad beetle</name>
    <dbReference type="NCBI Taxonomy" id="1661398"/>
    <lineage>
        <taxon>Eukaryota</taxon>
        <taxon>Metazoa</taxon>
        <taxon>Ecdysozoa</taxon>
        <taxon>Arthropoda</taxon>
        <taxon>Hexapoda</taxon>
        <taxon>Insecta</taxon>
        <taxon>Pterygota</taxon>
        <taxon>Neoptera</taxon>
        <taxon>Endopterygota</taxon>
        <taxon>Coleoptera</taxon>
        <taxon>Polyphaga</taxon>
        <taxon>Cucujiformia</taxon>
        <taxon>Tenebrionidae</taxon>
        <taxon>Pimeliinae</taxon>
        <taxon>Asbolus</taxon>
    </lineage>
</organism>
<gene>
    <name evidence="1" type="ORF">BDFB_013210</name>
</gene>
<dbReference type="OrthoDB" id="6739446at2759"/>
<name>A0A482VR40_ASBVE</name>
<comment type="caution">
    <text evidence="1">The sequence shown here is derived from an EMBL/GenBank/DDBJ whole genome shotgun (WGS) entry which is preliminary data.</text>
</comment>
<dbReference type="PANTHER" id="PTHR11012:SF30">
    <property type="entry name" value="PROTEIN KINASE-LIKE DOMAIN-CONTAINING"/>
    <property type="match status" value="1"/>
</dbReference>
<dbReference type="InterPro" id="IPR004119">
    <property type="entry name" value="EcKL"/>
</dbReference>
<dbReference type="SUPFAM" id="SSF56112">
    <property type="entry name" value="Protein kinase-like (PK-like)"/>
    <property type="match status" value="1"/>
</dbReference>
<proteinExistence type="predicted"/>
<accession>A0A482VR40</accession>
<dbReference type="InterPro" id="IPR011009">
    <property type="entry name" value="Kinase-like_dom_sf"/>
</dbReference>
<evidence type="ECO:0000313" key="1">
    <source>
        <dbReference type="EMBL" id="RZC35392.1"/>
    </source>
</evidence>
<dbReference type="STRING" id="1661398.A0A482VR40"/>